<dbReference type="PANTHER" id="PTHR46582">
    <property type="entry name" value="ZINC FINGER CCCH DOMAIN-CONTAINING PROTEIN 18"/>
    <property type="match status" value="1"/>
</dbReference>
<dbReference type="AlphaFoldDB" id="A0A8J6E710"/>
<sequence>MASADSPDQDPLSPEEILPELTDEEEDQDQSSDRELDREEEGDHCDASAERGSPNESAHPLSGESPSPFSNNKHSPSSPPEVKAIFKPLQDSPDSPPEEKGSLDIAERKRDVSEEHDRRSEKSPSDDEDHVSEIRSPGSGSENNQDLQHSANEEDEEREGGNDLHDEASSVTRELDEHELDYDEEVLEEPAATNQDDDQEKLVGDDEDEKEKGGSPLAAEKKEHQKDEEQKDKKKEEDDGEIDEGEIDDDDLEEGEVKDPNDRKARPRLTCRFFMK</sequence>
<feature type="compositionally biased region" description="Basic and acidic residues" evidence="1">
    <location>
        <begin position="97"/>
        <end position="125"/>
    </location>
</feature>
<proteinExistence type="predicted"/>
<dbReference type="InterPro" id="IPR052647">
    <property type="entry name" value="Zinc_finger_CCCH-type"/>
</dbReference>
<feature type="compositionally biased region" description="Acidic residues" evidence="1">
    <location>
        <begin position="17"/>
        <end position="30"/>
    </location>
</feature>
<feature type="compositionally biased region" description="Basic and acidic residues" evidence="1">
    <location>
        <begin position="255"/>
        <end position="264"/>
    </location>
</feature>
<feature type="compositionally biased region" description="Basic and acidic residues" evidence="1">
    <location>
        <begin position="159"/>
        <end position="176"/>
    </location>
</feature>
<feature type="compositionally biased region" description="Acidic residues" evidence="1">
    <location>
        <begin position="177"/>
        <end position="188"/>
    </location>
</feature>
<feature type="compositionally biased region" description="Acidic residues" evidence="1">
    <location>
        <begin position="238"/>
        <end position="254"/>
    </location>
</feature>
<dbReference type="EMBL" id="WNTK01012198">
    <property type="protein sequence ID" value="KAG9462297.1"/>
    <property type="molecule type" value="Genomic_DNA"/>
</dbReference>
<protein>
    <submittedName>
        <fullName evidence="2">Uncharacterized protein</fullName>
    </submittedName>
</protein>
<reference evidence="2" key="1">
    <citation type="thesis" date="2020" institute="ProQuest LLC" country="789 East Eisenhower Parkway, Ann Arbor, MI, USA">
        <title>Comparative Genomics and Chromosome Evolution.</title>
        <authorList>
            <person name="Mudd A.B."/>
        </authorList>
    </citation>
    <scope>NUCLEOTIDE SEQUENCE</scope>
    <source>
        <strain evidence="2">HN-11 Male</strain>
        <tissue evidence="2">Kidney and liver</tissue>
    </source>
</reference>
<comment type="caution">
    <text evidence="2">The sequence shown here is derived from an EMBL/GenBank/DDBJ whole genome shotgun (WGS) entry which is preliminary data.</text>
</comment>
<feature type="compositionally biased region" description="Polar residues" evidence="1">
    <location>
        <begin position="64"/>
        <end position="76"/>
    </location>
</feature>
<feature type="compositionally biased region" description="Polar residues" evidence="1">
    <location>
        <begin position="138"/>
        <end position="150"/>
    </location>
</feature>
<feature type="region of interest" description="Disordered" evidence="1">
    <location>
        <begin position="1"/>
        <end position="276"/>
    </location>
</feature>
<feature type="compositionally biased region" description="Basic and acidic residues" evidence="1">
    <location>
        <begin position="219"/>
        <end position="237"/>
    </location>
</feature>
<feature type="compositionally biased region" description="Basic residues" evidence="1">
    <location>
        <begin position="265"/>
        <end position="276"/>
    </location>
</feature>
<evidence type="ECO:0000313" key="2">
    <source>
        <dbReference type="EMBL" id="KAG9462297.1"/>
    </source>
</evidence>
<evidence type="ECO:0000256" key="1">
    <source>
        <dbReference type="SAM" id="MobiDB-lite"/>
    </source>
</evidence>
<name>A0A8J6E710_ELECQ</name>
<dbReference type="GO" id="GO:0003723">
    <property type="term" value="F:RNA binding"/>
    <property type="evidence" value="ECO:0007669"/>
    <property type="project" value="TreeGrafter"/>
</dbReference>
<feature type="non-terminal residue" evidence="2">
    <location>
        <position position="276"/>
    </location>
</feature>
<dbReference type="PANTHER" id="PTHR46582:SF1">
    <property type="entry name" value="ZINC FINGER CCCH DOMAIN-CONTAINING PROTEIN 18"/>
    <property type="match status" value="1"/>
</dbReference>
<dbReference type="GO" id="GO:0071011">
    <property type="term" value="C:precatalytic spliceosome"/>
    <property type="evidence" value="ECO:0007669"/>
    <property type="project" value="TreeGrafter"/>
</dbReference>
<evidence type="ECO:0000313" key="3">
    <source>
        <dbReference type="Proteomes" id="UP000770717"/>
    </source>
</evidence>
<accession>A0A8J6E710</accession>
<keyword evidence="3" id="KW-1185">Reference proteome</keyword>
<gene>
    <name evidence="2" type="ORF">GDO78_014438</name>
</gene>
<dbReference type="Proteomes" id="UP000770717">
    <property type="component" value="Unassembled WGS sequence"/>
</dbReference>
<feature type="compositionally biased region" description="Acidic residues" evidence="1">
    <location>
        <begin position="195"/>
        <end position="209"/>
    </location>
</feature>
<organism evidence="2 3">
    <name type="scientific">Eleutherodactylus coqui</name>
    <name type="common">Puerto Rican coqui</name>
    <dbReference type="NCBI Taxonomy" id="57060"/>
    <lineage>
        <taxon>Eukaryota</taxon>
        <taxon>Metazoa</taxon>
        <taxon>Chordata</taxon>
        <taxon>Craniata</taxon>
        <taxon>Vertebrata</taxon>
        <taxon>Euteleostomi</taxon>
        <taxon>Amphibia</taxon>
        <taxon>Batrachia</taxon>
        <taxon>Anura</taxon>
        <taxon>Neobatrachia</taxon>
        <taxon>Hyloidea</taxon>
        <taxon>Eleutherodactylidae</taxon>
        <taxon>Eleutherodactylinae</taxon>
        <taxon>Eleutherodactylus</taxon>
        <taxon>Eleutherodactylus</taxon>
    </lineage>
</organism>